<dbReference type="SUPFAM" id="SSF52540">
    <property type="entry name" value="P-loop containing nucleoside triphosphate hydrolases"/>
    <property type="match status" value="1"/>
</dbReference>
<evidence type="ECO:0000313" key="1">
    <source>
        <dbReference type="EMBL" id="CAB4121183.1"/>
    </source>
</evidence>
<evidence type="ECO:0000313" key="2">
    <source>
        <dbReference type="EMBL" id="CAB5170713.1"/>
    </source>
</evidence>
<evidence type="ECO:0008006" key="3">
    <source>
        <dbReference type="Google" id="ProtNLM"/>
    </source>
</evidence>
<gene>
    <name evidence="2" type="ORF">UFOVP154_42</name>
    <name evidence="1" type="ORF">UFOVP8_27</name>
</gene>
<proteinExistence type="predicted"/>
<reference evidence="1" key="1">
    <citation type="submission" date="2020-04" db="EMBL/GenBank/DDBJ databases">
        <authorList>
            <person name="Chiriac C."/>
            <person name="Salcher M."/>
            <person name="Ghai R."/>
            <person name="Kavagutti S V."/>
        </authorList>
    </citation>
    <scope>NUCLEOTIDE SEQUENCE</scope>
</reference>
<dbReference type="EMBL" id="LR798202">
    <property type="protein sequence ID" value="CAB5170713.1"/>
    <property type="molecule type" value="Genomic_DNA"/>
</dbReference>
<dbReference type="EMBL" id="LR796144">
    <property type="protein sequence ID" value="CAB4121183.1"/>
    <property type="molecule type" value="Genomic_DNA"/>
</dbReference>
<protein>
    <recommendedName>
        <fullName evidence="3">Sulfotransferase family</fullName>
    </recommendedName>
</protein>
<name>A0A6J5KIH9_9CAUD</name>
<accession>A0A6J5KIH9</accession>
<organism evidence="1">
    <name type="scientific">uncultured Caudovirales phage</name>
    <dbReference type="NCBI Taxonomy" id="2100421"/>
    <lineage>
        <taxon>Viruses</taxon>
        <taxon>Duplodnaviria</taxon>
        <taxon>Heunggongvirae</taxon>
        <taxon>Uroviricota</taxon>
        <taxon>Caudoviricetes</taxon>
        <taxon>Peduoviridae</taxon>
        <taxon>Maltschvirus</taxon>
        <taxon>Maltschvirus maltsch</taxon>
    </lineage>
</organism>
<dbReference type="Gene3D" id="3.40.50.300">
    <property type="entry name" value="P-loop containing nucleotide triphosphate hydrolases"/>
    <property type="match status" value="1"/>
</dbReference>
<sequence length="166" mass="18794">MIEFMVIGLPRSGTTWAANWLTTDERLCLHDPLAYCHHTELDAIKYEGSLGLSCTAIGAFPEWLNDHPASKVILHRDPVEVIASLDKIGMHGYQPIDLDKINGLHVEWTDLFNAPDRIYRHLFGKVCNKFRHAQLVQMNVQPAFDKVVIEQTAVQKYLQSLSAALQ</sequence>
<dbReference type="InterPro" id="IPR027417">
    <property type="entry name" value="P-loop_NTPase"/>
</dbReference>